<evidence type="ECO:0000256" key="1">
    <source>
        <dbReference type="ARBA" id="ARBA00004651"/>
    </source>
</evidence>
<evidence type="ECO:0000313" key="8">
    <source>
        <dbReference type="Proteomes" id="UP000051048"/>
    </source>
</evidence>
<dbReference type="InterPro" id="IPR017039">
    <property type="entry name" value="Virul_fac_BrkB"/>
</dbReference>
<feature type="transmembrane region" description="Helical" evidence="6">
    <location>
        <begin position="33"/>
        <end position="56"/>
    </location>
</feature>
<dbReference type="GO" id="GO:0005886">
    <property type="term" value="C:plasma membrane"/>
    <property type="evidence" value="ECO:0007669"/>
    <property type="project" value="UniProtKB-SubCell"/>
</dbReference>
<dbReference type="RefSeq" id="WP_023860441.1">
    <property type="nucleotide sequence ID" value="NZ_BAMI01000011.1"/>
</dbReference>
<gene>
    <name evidence="7" type="ORF">FC36_GL001463</name>
</gene>
<comment type="caution">
    <text evidence="7">The sequence shown here is derived from an EMBL/GenBank/DDBJ whole genome shotgun (WGS) entry which is preliminary data.</text>
</comment>
<accession>A0A0R1TEP3</accession>
<keyword evidence="5 6" id="KW-0472">Membrane</keyword>
<evidence type="ECO:0000313" key="7">
    <source>
        <dbReference type="EMBL" id="KRL77061.1"/>
    </source>
</evidence>
<dbReference type="STRING" id="1423740.FC36_GL001463"/>
<dbReference type="PANTHER" id="PTHR30213">
    <property type="entry name" value="INNER MEMBRANE PROTEIN YHJD"/>
    <property type="match status" value="1"/>
</dbReference>
<evidence type="ECO:0000256" key="6">
    <source>
        <dbReference type="SAM" id="Phobius"/>
    </source>
</evidence>
<protein>
    <submittedName>
        <fullName evidence="7">Ribonuclease BN</fullName>
    </submittedName>
</protein>
<feature type="transmembrane region" description="Helical" evidence="6">
    <location>
        <begin position="248"/>
        <end position="272"/>
    </location>
</feature>
<comment type="subcellular location">
    <subcellularLocation>
        <location evidence="1">Cell membrane</location>
        <topology evidence="1">Multi-pass membrane protein</topology>
    </subcellularLocation>
</comment>
<dbReference type="PATRIC" id="fig|1423740.3.peg.1588"/>
<evidence type="ECO:0000256" key="3">
    <source>
        <dbReference type="ARBA" id="ARBA00022692"/>
    </source>
</evidence>
<sequence>MAMKVAFRRFKDSFTKFVKIFVERFTDSDINNIAIVIAYYTLLAMLPLLIVVGNILPMINLSATTILAYIQPILPKTIYRTIAPLIKTFLTQGSGGIASVSGLVALWAVSRGINAINVAFNRAYGVGRKQSPLVTRLLSFLFTILIGVLIFILFVTFSFGQVFLENVAPIFNLPSDWLATFLRLRMPTATLVIFITFCILYRLLPNAKIHFVNILPGAFLATLSWLLISQLFSYYITYIARSVLSYGTIGTFIVLMFWLNFTCWAIIFGAVVNATFEYWRFGEVKTRTHRWKTYLHRKIKNTKKSASEK</sequence>
<dbReference type="Pfam" id="PF03631">
    <property type="entry name" value="Virul_fac_BrkB"/>
    <property type="match status" value="1"/>
</dbReference>
<reference evidence="7 8" key="1">
    <citation type="journal article" date="2015" name="Genome Announc.">
        <title>Expanding the biotechnology potential of lactobacilli through comparative genomics of 213 strains and associated genera.</title>
        <authorList>
            <person name="Sun Z."/>
            <person name="Harris H.M."/>
            <person name="McCann A."/>
            <person name="Guo C."/>
            <person name="Argimon S."/>
            <person name="Zhang W."/>
            <person name="Yang X."/>
            <person name="Jeffery I.B."/>
            <person name="Cooney J.C."/>
            <person name="Kagawa T.F."/>
            <person name="Liu W."/>
            <person name="Song Y."/>
            <person name="Salvetti E."/>
            <person name="Wrobel A."/>
            <person name="Rasinkangas P."/>
            <person name="Parkhill J."/>
            <person name="Rea M.C."/>
            <person name="O'Sullivan O."/>
            <person name="Ritari J."/>
            <person name="Douillard F.P."/>
            <person name="Paul Ross R."/>
            <person name="Yang R."/>
            <person name="Briner A.E."/>
            <person name="Felis G.E."/>
            <person name="de Vos W.M."/>
            <person name="Barrangou R."/>
            <person name="Klaenhammer T.R."/>
            <person name="Caufield P.W."/>
            <person name="Cui Y."/>
            <person name="Zhang H."/>
            <person name="O'Toole P.W."/>
        </authorList>
    </citation>
    <scope>NUCLEOTIDE SEQUENCE [LARGE SCALE GENOMIC DNA]</scope>
    <source>
        <strain evidence="7 8">DSM 15833</strain>
    </source>
</reference>
<keyword evidence="4 6" id="KW-1133">Transmembrane helix</keyword>
<feature type="transmembrane region" description="Helical" evidence="6">
    <location>
        <begin position="184"/>
        <end position="204"/>
    </location>
</feature>
<name>A0A0R1TEP3_9LACO</name>
<organism evidence="7 8">
    <name type="scientific">Ligilactobacillus equi DSM 15833 = JCM 10991</name>
    <dbReference type="NCBI Taxonomy" id="1423740"/>
    <lineage>
        <taxon>Bacteria</taxon>
        <taxon>Bacillati</taxon>
        <taxon>Bacillota</taxon>
        <taxon>Bacilli</taxon>
        <taxon>Lactobacillales</taxon>
        <taxon>Lactobacillaceae</taxon>
        <taxon>Ligilactobacillus</taxon>
    </lineage>
</organism>
<evidence type="ECO:0000256" key="5">
    <source>
        <dbReference type="ARBA" id="ARBA00023136"/>
    </source>
</evidence>
<feature type="transmembrane region" description="Helical" evidence="6">
    <location>
        <begin position="211"/>
        <end position="236"/>
    </location>
</feature>
<evidence type="ECO:0000256" key="2">
    <source>
        <dbReference type="ARBA" id="ARBA00022475"/>
    </source>
</evidence>
<keyword evidence="3 6" id="KW-0812">Transmembrane</keyword>
<evidence type="ECO:0000256" key="4">
    <source>
        <dbReference type="ARBA" id="ARBA00022989"/>
    </source>
</evidence>
<dbReference type="PANTHER" id="PTHR30213:SF0">
    <property type="entry name" value="UPF0761 MEMBRANE PROTEIN YIHY"/>
    <property type="match status" value="1"/>
</dbReference>
<keyword evidence="2" id="KW-1003">Cell membrane</keyword>
<dbReference type="Proteomes" id="UP000051048">
    <property type="component" value="Unassembled WGS sequence"/>
</dbReference>
<dbReference type="PIRSF" id="PIRSF035875">
    <property type="entry name" value="RNase_BN"/>
    <property type="match status" value="1"/>
</dbReference>
<proteinExistence type="predicted"/>
<dbReference type="AlphaFoldDB" id="A0A0R1TEP3"/>
<dbReference type="NCBIfam" id="TIGR00765">
    <property type="entry name" value="yihY_not_rbn"/>
    <property type="match status" value="1"/>
</dbReference>
<feature type="transmembrane region" description="Helical" evidence="6">
    <location>
        <begin position="137"/>
        <end position="164"/>
    </location>
</feature>
<dbReference type="EMBL" id="AZFH01000181">
    <property type="protein sequence ID" value="KRL77061.1"/>
    <property type="molecule type" value="Genomic_DNA"/>
</dbReference>